<dbReference type="SUPFAM" id="SSF51092">
    <property type="entry name" value="Vitelline membrane outer protein-I (VMO-I)"/>
    <property type="match status" value="1"/>
</dbReference>
<feature type="domain" description="SRCR" evidence="9">
    <location>
        <begin position="455"/>
        <end position="566"/>
    </location>
</feature>
<proteinExistence type="predicted"/>
<gene>
    <name evidence="10" type="ORF">GPECTOR_8g361</name>
</gene>
<dbReference type="PRINTS" id="PR00258">
    <property type="entry name" value="SPERACTRCPTR"/>
</dbReference>
<evidence type="ECO:0000256" key="7">
    <source>
        <dbReference type="ARBA" id="ARBA00023157"/>
    </source>
</evidence>
<dbReference type="EMBL" id="LSYV01000009">
    <property type="protein sequence ID" value="KXZ52991.1"/>
    <property type="molecule type" value="Genomic_DNA"/>
</dbReference>
<keyword evidence="4" id="KW-0677">Repeat</keyword>
<name>A0A150GT61_GONPE</name>
<feature type="domain" description="SRCR" evidence="9">
    <location>
        <begin position="1127"/>
        <end position="1244"/>
    </location>
</feature>
<evidence type="ECO:0000256" key="8">
    <source>
        <dbReference type="ARBA" id="ARBA00023180"/>
    </source>
</evidence>
<feature type="domain" description="SRCR" evidence="9">
    <location>
        <begin position="218"/>
        <end position="322"/>
    </location>
</feature>
<keyword evidence="6" id="KW-0472">Membrane</keyword>
<feature type="domain" description="SRCR" evidence="9">
    <location>
        <begin position="1370"/>
        <end position="1474"/>
    </location>
</feature>
<feature type="domain" description="SRCR" evidence="9">
    <location>
        <begin position="1610"/>
        <end position="1666"/>
    </location>
</feature>
<dbReference type="InterPro" id="IPR005515">
    <property type="entry name" value="VOMI"/>
</dbReference>
<evidence type="ECO:0000259" key="9">
    <source>
        <dbReference type="PROSITE" id="PS50287"/>
    </source>
</evidence>
<feature type="domain" description="SRCR" evidence="9">
    <location>
        <begin position="715"/>
        <end position="835"/>
    </location>
</feature>
<comment type="caution">
    <text evidence="10">The sequence shown here is derived from an EMBL/GenBank/DDBJ whole genome shotgun (WGS) entry which is preliminary data.</text>
</comment>
<evidence type="ECO:0000313" key="11">
    <source>
        <dbReference type="Proteomes" id="UP000075714"/>
    </source>
</evidence>
<evidence type="ECO:0000256" key="4">
    <source>
        <dbReference type="ARBA" id="ARBA00022737"/>
    </source>
</evidence>
<keyword evidence="5" id="KW-1133">Transmembrane helix</keyword>
<dbReference type="InterPro" id="IPR036706">
    <property type="entry name" value="VOMI_sf"/>
</dbReference>
<keyword evidence="8" id="KW-0325">Glycoprotein</keyword>
<feature type="domain" description="SRCR" evidence="9">
    <location>
        <begin position="850"/>
        <end position="948"/>
    </location>
</feature>
<dbReference type="PROSITE" id="PS50287">
    <property type="entry name" value="SRCR_2"/>
    <property type="match status" value="13"/>
</dbReference>
<dbReference type="Proteomes" id="UP000075714">
    <property type="component" value="Unassembled WGS sequence"/>
</dbReference>
<dbReference type="PANTHER" id="PTHR48071:SF28">
    <property type="entry name" value="SRCR DOMAIN-CONTAINING PROTEIN"/>
    <property type="match status" value="1"/>
</dbReference>
<feature type="domain" description="SRCR" evidence="9">
    <location>
        <begin position="15"/>
        <end position="118"/>
    </location>
</feature>
<reference evidence="11" key="1">
    <citation type="journal article" date="2016" name="Nat. Commun.">
        <title>The Gonium pectorale genome demonstrates co-option of cell cycle regulation during the evolution of multicellularity.</title>
        <authorList>
            <person name="Hanschen E.R."/>
            <person name="Marriage T.N."/>
            <person name="Ferris P.J."/>
            <person name="Hamaji T."/>
            <person name="Toyoda A."/>
            <person name="Fujiyama A."/>
            <person name="Neme R."/>
            <person name="Noguchi H."/>
            <person name="Minakuchi Y."/>
            <person name="Suzuki M."/>
            <person name="Kawai-Toyooka H."/>
            <person name="Smith D.R."/>
            <person name="Sparks H."/>
            <person name="Anderson J."/>
            <person name="Bakaric R."/>
            <person name="Luria V."/>
            <person name="Karger A."/>
            <person name="Kirschner M.W."/>
            <person name="Durand P.M."/>
            <person name="Michod R.E."/>
            <person name="Nozaki H."/>
            <person name="Olson B.J."/>
        </authorList>
    </citation>
    <scope>NUCLEOTIDE SEQUENCE [LARGE SCALE GENOMIC DNA]</scope>
    <source>
        <strain evidence="11">NIES-2863</strain>
    </source>
</reference>
<comment type="subcellular location">
    <subcellularLocation>
        <location evidence="1">Membrane</location>
        <topology evidence="1">Single-pass membrane protein</topology>
    </subcellularLocation>
</comment>
<dbReference type="FunFam" id="3.10.250.10:FF:000016">
    <property type="entry name" value="Scavenger receptor cysteine-rich protein type 12"/>
    <property type="match status" value="2"/>
</dbReference>
<organism evidence="10 11">
    <name type="scientific">Gonium pectorale</name>
    <name type="common">Green alga</name>
    <dbReference type="NCBI Taxonomy" id="33097"/>
    <lineage>
        <taxon>Eukaryota</taxon>
        <taxon>Viridiplantae</taxon>
        <taxon>Chlorophyta</taxon>
        <taxon>core chlorophytes</taxon>
        <taxon>Chlorophyceae</taxon>
        <taxon>CS clade</taxon>
        <taxon>Chlamydomonadales</taxon>
        <taxon>Volvocaceae</taxon>
        <taxon>Gonium</taxon>
    </lineage>
</organism>
<keyword evidence="7" id="KW-1015">Disulfide bond</keyword>
<evidence type="ECO:0000313" key="10">
    <source>
        <dbReference type="EMBL" id="KXZ52991.1"/>
    </source>
</evidence>
<feature type="domain" description="SRCR" evidence="9">
    <location>
        <begin position="1254"/>
        <end position="1360"/>
    </location>
</feature>
<dbReference type="InterPro" id="IPR001190">
    <property type="entry name" value="SRCR"/>
</dbReference>
<dbReference type="Gene3D" id="3.10.250.10">
    <property type="entry name" value="SRCR-like domain"/>
    <property type="match status" value="13"/>
</dbReference>
<feature type="domain" description="SRCR" evidence="9">
    <location>
        <begin position="331"/>
        <end position="445"/>
    </location>
</feature>
<dbReference type="PANTHER" id="PTHR48071">
    <property type="entry name" value="SRCR DOMAIN-CONTAINING PROTEIN"/>
    <property type="match status" value="1"/>
</dbReference>
<dbReference type="Pfam" id="PF00530">
    <property type="entry name" value="SRCR"/>
    <property type="match status" value="7"/>
</dbReference>
<evidence type="ECO:0000256" key="1">
    <source>
        <dbReference type="ARBA" id="ARBA00004167"/>
    </source>
</evidence>
<evidence type="ECO:0000256" key="3">
    <source>
        <dbReference type="ARBA" id="ARBA00022729"/>
    </source>
</evidence>
<evidence type="ECO:0000256" key="6">
    <source>
        <dbReference type="ARBA" id="ARBA00023136"/>
    </source>
</evidence>
<dbReference type="Gene3D" id="2.100.10.20">
    <property type="entry name" value="Vitelline membrane outer layer protein I (VOMI)"/>
    <property type="match status" value="1"/>
</dbReference>
<accession>A0A150GT61</accession>
<dbReference type="FunFam" id="3.10.250.10:FF:000001">
    <property type="entry name" value="Lysyl oxidase 4 isoform X1"/>
    <property type="match status" value="1"/>
</dbReference>
<evidence type="ECO:0000256" key="2">
    <source>
        <dbReference type="ARBA" id="ARBA00022692"/>
    </source>
</evidence>
<feature type="domain" description="SRCR" evidence="9">
    <location>
        <begin position="122"/>
        <end position="204"/>
    </location>
</feature>
<feature type="domain" description="SRCR" evidence="9">
    <location>
        <begin position="576"/>
        <end position="702"/>
    </location>
</feature>
<dbReference type="STRING" id="33097.A0A150GT61"/>
<dbReference type="InterPro" id="IPR036772">
    <property type="entry name" value="SRCR-like_dom_sf"/>
</dbReference>
<keyword evidence="3" id="KW-0732">Signal</keyword>
<dbReference type="GO" id="GO:0016020">
    <property type="term" value="C:membrane"/>
    <property type="evidence" value="ECO:0007669"/>
    <property type="project" value="UniProtKB-SubCell"/>
</dbReference>
<evidence type="ECO:0000256" key="5">
    <source>
        <dbReference type="ARBA" id="ARBA00022989"/>
    </source>
</evidence>
<keyword evidence="11" id="KW-1185">Reference proteome</keyword>
<keyword evidence="2" id="KW-0812">Transmembrane</keyword>
<dbReference type="SUPFAM" id="SSF56487">
    <property type="entry name" value="SRCR-like"/>
    <property type="match status" value="13"/>
</dbReference>
<dbReference type="PROSITE" id="PS00420">
    <property type="entry name" value="SRCR_1"/>
    <property type="match status" value="1"/>
</dbReference>
<dbReference type="OrthoDB" id="532981at2759"/>
<protein>
    <recommendedName>
        <fullName evidence="9">SRCR domain-containing protein</fullName>
    </recommendedName>
</protein>
<dbReference type="Pfam" id="PF03762">
    <property type="entry name" value="VOMI"/>
    <property type="match status" value="1"/>
</dbReference>
<feature type="domain" description="SRCR" evidence="9">
    <location>
        <begin position="1477"/>
        <end position="1600"/>
    </location>
</feature>
<dbReference type="SMART" id="SM00202">
    <property type="entry name" value="SR"/>
    <property type="match status" value="10"/>
</dbReference>
<sequence length="1704" mass="184414">MTRQSMAQPYTPYPVRLAGGPTEQSGRLEVLYSGVWGTVCNNYFGDREATVACNMLGYWWGTYYLTYSQDPNTMPVWMDYVQCYPVDGALPASLHECSFNGWGVTSCSHYYDIHVACYDGRLRLVGGDGWSYGTVMVFRAGQWGTIMDNYWDWRDAGVVCSGPVWLSGVECNWDEKALTDCRHSGWSGNWNSGQHNLDAGVRCFNATSGPRVPSDGSLRLVGRNAPAGSGTLEIWYNGAWGTIHSDQRWLWTNAVVACRQLGWSTGSAVSLGFLGGGSESQVVWLGGVSCSGAERRLIDCTNGGLYARSSASRMYDVGVICSNETNREGDIRLVGPQASSGYGVIEVWTAGVWASIYVDTYYYRNGLPGAARVACRQLGWNSGIFAKGPVVNGSASLVTFEFRLGCGAGLWNSSSARLMDCLAEPVRGYANWGDGHTSDFGVSCFNEPDPRQGTIRLLPDPDNPIEGAGALQLWYSGTWGYLQIENWNWAGALAACRELGYNSGRPLRGAVMGLATGPTWYGYVSCSGTEAKLWDCISASQENEGRDFWLNSDPTDHTYDTGVHCYNESLPPRGRLRLARGQRAGEGQLEVFLDTWTVLTVNPSDPGSRLYFSPRDAIVACRQLGYPTGRFIIRSPQLGMEPPLWMPKTALWSPRNGWYASFGCAGNEASLFECANLVAQQNRVRLGTPPDSRYAPVTVRCANLTEDPEPAQGSLRLVGGPVAWIGRLEIFNEGAWGTICRASQAAWRVSFGIKQARVACRQLGYRGGRVYGALLTGAGRLFQPDRQPSWLRDIECSGSEARLDACSIQSGFDENTCWGGGFMNSHDNDVVIACEPKAVAGVPEPAAGAVRLAGGPNAWSGRVEVFYDGLWGTIGRVTANEARVICTQLGLTGGRPADAKYTYGTESGPVWLSGFSCQGTETNVTQCSNIVWDGEAASHDYDAAVMCYPPAGAIVAEYTLAAGSQDAGRLGTWQEWRFCPYGSFVAAAHVQALYTWNEPDATGVTSLAVYCFQDGVMSTELIPPIKDSGSRSHYWLGPYGCSPTPGNASVPWSFVGARLRVQNNNGAGDDAAVTGIEFLCSNNLTAPIQSEPISDADGQCDDVGVTGLRISCCKITRDHYPGPGRSVRLFGGSSPMDGRVEFLGSETWNISTIYQDYWTLNDAKVLCRQLGATHGYPTYATQNGFGVNDVTPDYFWPWGYDYERGIASRSYFYQCTGAEASLADCPHYDLVTSANSNAAGAVCRTDLEPEYGSVRLVDGPAPYAGRVEFYADGAWQAIRANDDTQLGFGSALRPVRLASTWWAWAGPTSYIGVVPVNLGSVECNGSEPKITDCPAQSLSSSDAGSGVYTDHQYDAGVVCQTAAAPSPGALRLRDSLLPSEGRIELYWDFAWGTLAYKSGQPTYMSGWGHFTDAVSASEFYTTRYSVLAPNWLAGGFTCTGSEWAVGECPDFNPQFAYSTIDGYGRAYDVGVLCSMDLPPATGTIRLTGGPEVAYRNEWGSVLGISGVAWGGKESLVACRRMGFQGVASYWTSDEPYNPGWVSGMDWLTRSYTAFLYNISCLGTEASLAQCENGNSYVVVGSDPIYTPDWRRFSHVYLMCSEAPNPPLGSLRLVGGPAPNIGTLEVFSDDYRWRPVVQGFAYGGESRQSWRSFGEEEAGVACKQLGFMSPSGVDQKAVVLDGNGFMPTTAKPATAIAQTAEPKSS</sequence>